<evidence type="ECO:0000313" key="7">
    <source>
        <dbReference type="Proteomes" id="UP001470230"/>
    </source>
</evidence>
<keyword evidence="7" id="KW-1185">Reference proteome</keyword>
<organism evidence="6 7">
    <name type="scientific">Tritrichomonas musculus</name>
    <dbReference type="NCBI Taxonomy" id="1915356"/>
    <lineage>
        <taxon>Eukaryota</taxon>
        <taxon>Metamonada</taxon>
        <taxon>Parabasalia</taxon>
        <taxon>Tritrichomonadida</taxon>
        <taxon>Tritrichomonadidae</taxon>
        <taxon>Tritrichomonas</taxon>
    </lineage>
</organism>
<dbReference type="InterPro" id="IPR040168">
    <property type="entry name" value="Not2/3/5"/>
</dbReference>
<keyword evidence="2" id="KW-0805">Transcription regulation</keyword>
<dbReference type="InterPro" id="IPR007282">
    <property type="entry name" value="NOT2/3/5_C"/>
</dbReference>
<evidence type="ECO:0000259" key="5">
    <source>
        <dbReference type="Pfam" id="PF04153"/>
    </source>
</evidence>
<comment type="similarity">
    <text evidence="1">Belongs to the CNOT2/3/5 family.</text>
</comment>
<evidence type="ECO:0000256" key="2">
    <source>
        <dbReference type="ARBA" id="ARBA00023015"/>
    </source>
</evidence>
<reference evidence="6 7" key="1">
    <citation type="submission" date="2024-04" db="EMBL/GenBank/DDBJ databases">
        <title>Tritrichomonas musculus Genome.</title>
        <authorList>
            <person name="Alves-Ferreira E."/>
            <person name="Grigg M."/>
            <person name="Lorenzi H."/>
            <person name="Galac M."/>
        </authorList>
    </citation>
    <scope>NUCLEOTIDE SEQUENCE [LARGE SCALE GENOMIC DNA]</scope>
    <source>
        <strain evidence="6 7">EAF2021</strain>
    </source>
</reference>
<evidence type="ECO:0000256" key="1">
    <source>
        <dbReference type="ARBA" id="ARBA00007682"/>
    </source>
</evidence>
<feature type="region of interest" description="Disordered" evidence="4">
    <location>
        <begin position="1"/>
        <end position="49"/>
    </location>
</feature>
<comment type="caution">
    <text evidence="6">The sequence shown here is derived from an EMBL/GenBank/DDBJ whole genome shotgun (WGS) entry which is preliminary data.</text>
</comment>
<evidence type="ECO:0000256" key="3">
    <source>
        <dbReference type="ARBA" id="ARBA00023163"/>
    </source>
</evidence>
<feature type="compositionally biased region" description="Polar residues" evidence="4">
    <location>
        <begin position="16"/>
        <end position="49"/>
    </location>
</feature>
<protein>
    <submittedName>
        <fullName evidence="6">CCR4-NOT transcription complex, subunit 3</fullName>
    </submittedName>
</protein>
<feature type="domain" description="NOT2/NOT3/NOT5 C-terminal" evidence="5">
    <location>
        <begin position="137"/>
        <end position="239"/>
    </location>
</feature>
<proteinExistence type="inferred from homology"/>
<accession>A0ABR2JD90</accession>
<name>A0ABR2JD90_9EUKA</name>
<sequence>MSRSSRQLDDDFPPLSSLSKPTSNVQFSSSVLQQSGSMNSPLTKSSSAGIYSPKKQKVAISLSATEQFAAFDIKGPESFLQTEFSPQDFNHALSSSFAYIPDTPYDSHESDLNFQAGPNGGGGTNAAFDLQNTENLQIRYPNYRNMRLLQPEFLKKYDLSTLFFIFFFFPGTSQQYFAGQELKSRNWVYNTKFQTWFHRISEPTEKTPTYEVAKFEYFDHSESWIIRESSSFKFEYDQLCE</sequence>
<evidence type="ECO:0000313" key="6">
    <source>
        <dbReference type="EMBL" id="KAK8875721.1"/>
    </source>
</evidence>
<dbReference type="PANTHER" id="PTHR23326">
    <property type="entry name" value="CCR4 NOT-RELATED"/>
    <property type="match status" value="1"/>
</dbReference>
<dbReference type="Gene3D" id="2.30.30.1020">
    <property type="entry name" value="CCR4-NOT complex subunit 2/3/5, C-terminal domain"/>
    <property type="match status" value="1"/>
</dbReference>
<dbReference type="InterPro" id="IPR038635">
    <property type="entry name" value="CCR4-NOT_su2/3/5_C_sf"/>
</dbReference>
<evidence type="ECO:0000256" key="4">
    <source>
        <dbReference type="SAM" id="MobiDB-lite"/>
    </source>
</evidence>
<dbReference type="EMBL" id="JAPFFF010000012">
    <property type="protein sequence ID" value="KAK8875721.1"/>
    <property type="molecule type" value="Genomic_DNA"/>
</dbReference>
<gene>
    <name evidence="6" type="ORF">M9Y10_005896</name>
</gene>
<dbReference type="Proteomes" id="UP001470230">
    <property type="component" value="Unassembled WGS sequence"/>
</dbReference>
<dbReference type="Pfam" id="PF04153">
    <property type="entry name" value="NOT2_3_5_C"/>
    <property type="match status" value="1"/>
</dbReference>
<keyword evidence="3" id="KW-0804">Transcription</keyword>